<dbReference type="KEGG" id="fwa:DCMF_21165"/>
<reference evidence="1 2" key="1">
    <citation type="submission" date="2016-10" db="EMBL/GenBank/DDBJ databases">
        <title>Complete Genome Sequence of Peptococcaceae strain DCMF.</title>
        <authorList>
            <person name="Edwards R.J."/>
            <person name="Holland S.I."/>
            <person name="Deshpande N.P."/>
            <person name="Wong Y.K."/>
            <person name="Ertan H."/>
            <person name="Manefield M."/>
            <person name="Russell T.L."/>
            <person name="Lee M.J."/>
        </authorList>
    </citation>
    <scope>NUCLEOTIDE SEQUENCE [LARGE SCALE GENOMIC DNA]</scope>
    <source>
        <strain evidence="1 2">DCMF</strain>
    </source>
</reference>
<protein>
    <recommendedName>
        <fullName evidence="3">Band 7 domain-containing protein</fullName>
    </recommendedName>
</protein>
<dbReference type="RefSeq" id="WP_148136263.1">
    <property type="nucleotide sequence ID" value="NZ_CP017634.1"/>
</dbReference>
<gene>
    <name evidence="1" type="ORF">DCMF_21165</name>
</gene>
<dbReference type="AlphaFoldDB" id="A0A3G1KWV8"/>
<sequence length="319" mass="35642">MSSYPPIISKTPYKNSFFPKVPSVMQGRAILLYSSEKGIVICINDRVTPREIYVGKFDEKIEIDITKTTISFTVTVPSLNEPFLFDVTITAIIQIIDPLAFYLKGIFDIAECVKPHLLPTIRRVARKYSVVDYSDMDDALASQFSSKKYNYEDTGIEYVIHDVTCTPNANAREHIHSISANRLKQETEKQKILTNTIIEKYKASNASTLTGTDMITNIFKDVVAGQLSSAQALKMAMDFTQSEGMQKVRNTDTIIDLINKLKESDLITDNEAAEYIRDNIKGLPSGDGMKKLGFPSLEEADAVFNDMEGDKDMDGDAAE</sequence>
<dbReference type="Proteomes" id="UP000323521">
    <property type="component" value="Chromosome"/>
</dbReference>
<organism evidence="1 2">
    <name type="scientific">Formimonas warabiya</name>
    <dbReference type="NCBI Taxonomy" id="1761012"/>
    <lineage>
        <taxon>Bacteria</taxon>
        <taxon>Bacillati</taxon>
        <taxon>Bacillota</taxon>
        <taxon>Clostridia</taxon>
        <taxon>Eubacteriales</taxon>
        <taxon>Peptococcaceae</taxon>
        <taxon>Candidatus Formimonas</taxon>
    </lineage>
</organism>
<evidence type="ECO:0000313" key="2">
    <source>
        <dbReference type="Proteomes" id="UP000323521"/>
    </source>
</evidence>
<proteinExistence type="predicted"/>
<accession>A0A3G1KWV8</accession>
<evidence type="ECO:0000313" key="1">
    <source>
        <dbReference type="EMBL" id="ATW26932.1"/>
    </source>
</evidence>
<keyword evidence="2" id="KW-1185">Reference proteome</keyword>
<dbReference type="EMBL" id="CP017634">
    <property type="protein sequence ID" value="ATW26932.1"/>
    <property type="molecule type" value="Genomic_DNA"/>
</dbReference>
<evidence type="ECO:0008006" key="3">
    <source>
        <dbReference type="Google" id="ProtNLM"/>
    </source>
</evidence>
<name>A0A3G1KWV8_FORW1</name>